<feature type="region of interest" description="Disordered" evidence="1">
    <location>
        <begin position="457"/>
        <end position="500"/>
    </location>
</feature>
<dbReference type="OrthoDB" id="10647295at2759"/>
<gene>
    <name evidence="2" type="ORF">CDD81_7996</name>
</gene>
<proteinExistence type="predicted"/>
<accession>A0A2C5X8U1</accession>
<evidence type="ECO:0000256" key="1">
    <source>
        <dbReference type="SAM" id="MobiDB-lite"/>
    </source>
</evidence>
<feature type="compositionally biased region" description="Basic and acidic residues" evidence="1">
    <location>
        <begin position="723"/>
        <end position="736"/>
    </location>
</feature>
<feature type="compositionally biased region" description="Polar residues" evidence="1">
    <location>
        <begin position="115"/>
        <end position="127"/>
    </location>
</feature>
<feature type="compositionally biased region" description="Polar residues" evidence="1">
    <location>
        <begin position="290"/>
        <end position="303"/>
    </location>
</feature>
<reference evidence="2 3" key="1">
    <citation type="submission" date="2017-06" db="EMBL/GenBank/DDBJ databases">
        <title>Ant-infecting Ophiocordyceps genomes reveal a high diversity of potential behavioral manipulation genes and a possible major role for enterotoxins.</title>
        <authorList>
            <person name="De Bekker C."/>
            <person name="Evans H.C."/>
            <person name="Brachmann A."/>
            <person name="Hughes D.P."/>
        </authorList>
    </citation>
    <scope>NUCLEOTIDE SEQUENCE [LARGE SCALE GENOMIC DNA]</scope>
    <source>
        <strain evidence="2 3">Map64</strain>
    </source>
</reference>
<sequence>MESKPTASEPLGVGQAFPEPEHGPEDPTMLDEPEATIGTRQFTPRRKIAQLMSMFEPEQSHSDRRFEKPGSPNKMRQLEPTESNSVAMPKPVMSEFRSVETLPTTKTDSSEQLERSPSPQPLMTMSSLLGEESTAHIKDAASDAQSMADSLHSNVESDSPKGDLDISTKFEPSWRPDLGSNQSTSWDASGPFFEEKPREEREPSEKAPITEDDNMTTRPDSIFGWKPTADTERSISPELAPAERNFTSPSPSSDAYKRAAEKASVVEPEPTSTLHDMDQVKAQLGRDAPTDSTILTSFNTSPDEQVYPTIATAPESKPFSENIKTNSDDEGDTGETETPKATSPTRLEASPSSRYHRDFGEHTKTMAAESPLHDSTVPEFTTFADAPVEREPLVEKSLVAMPEAAATLDASTKSTWEASQPELADYSDNLPLTIPDPEAEADLADVPRAFPVKAQIAEPLPEKEMLDEQNATPTLDSEKHDMDLAQPPSQREALSKEKEVEVAYPRDLDEELAVNVDTESEVITEPGRVKPIVDAFPEAPVEEEQPLETVEEADLGSKRTLPFEAAEPFVDDAETRNPFLDHQDFDFDEEPKAVVAERDVEDTTPRRADSLGEEEPKERDVFMEEPLAAYEADAQDSAKDEPFHLPDDKAQSYIIPDTLEKEDAIPGHVASTVDKTSHQPMASALDDETMHEAESRNLATDEPPSPIYERPVTIPEILASDSSAEKDASPEKENLKATDVADPESLFKETRLQTMPVQDDAIDNNALQRHPKQWRAENSSQSQPFLHLLLDMSKTLLRLQYR</sequence>
<name>A0A2C5X8U1_9HYPO</name>
<evidence type="ECO:0000313" key="2">
    <source>
        <dbReference type="EMBL" id="PHH61749.1"/>
    </source>
</evidence>
<feature type="region of interest" description="Disordered" evidence="1">
    <location>
        <begin position="1"/>
        <end position="357"/>
    </location>
</feature>
<evidence type="ECO:0000313" key="3">
    <source>
        <dbReference type="Proteomes" id="UP000226192"/>
    </source>
</evidence>
<feature type="compositionally biased region" description="Basic and acidic residues" evidence="1">
    <location>
        <begin position="58"/>
        <end position="68"/>
    </location>
</feature>
<comment type="caution">
    <text evidence="2">The sequence shown here is derived from an EMBL/GenBank/DDBJ whole genome shotgun (WGS) entry which is preliminary data.</text>
</comment>
<feature type="compositionally biased region" description="Basic and acidic residues" evidence="1">
    <location>
        <begin position="158"/>
        <end position="174"/>
    </location>
</feature>
<protein>
    <submittedName>
        <fullName evidence="2">Uncharacterized protein</fullName>
    </submittedName>
</protein>
<dbReference type="EMBL" id="NJET01000093">
    <property type="protein sequence ID" value="PHH61749.1"/>
    <property type="molecule type" value="Genomic_DNA"/>
</dbReference>
<feature type="compositionally biased region" description="Polar residues" evidence="1">
    <location>
        <begin position="339"/>
        <end position="353"/>
    </location>
</feature>
<organism evidence="2 3">
    <name type="scientific">Ophiocordyceps australis</name>
    <dbReference type="NCBI Taxonomy" id="1399860"/>
    <lineage>
        <taxon>Eukaryota</taxon>
        <taxon>Fungi</taxon>
        <taxon>Dikarya</taxon>
        <taxon>Ascomycota</taxon>
        <taxon>Pezizomycotina</taxon>
        <taxon>Sordariomycetes</taxon>
        <taxon>Hypocreomycetidae</taxon>
        <taxon>Hypocreales</taxon>
        <taxon>Ophiocordycipitaceae</taxon>
        <taxon>Ophiocordyceps</taxon>
    </lineage>
</organism>
<keyword evidence="3" id="KW-1185">Reference proteome</keyword>
<feature type="compositionally biased region" description="Basic and acidic residues" evidence="1">
    <location>
        <begin position="193"/>
        <end position="209"/>
    </location>
</feature>
<feature type="region of interest" description="Disordered" evidence="1">
    <location>
        <begin position="537"/>
        <end position="561"/>
    </location>
</feature>
<feature type="region of interest" description="Disordered" evidence="1">
    <location>
        <begin position="581"/>
        <end position="621"/>
    </location>
</feature>
<feature type="compositionally biased region" description="Acidic residues" evidence="1">
    <location>
        <begin position="540"/>
        <end position="554"/>
    </location>
</feature>
<dbReference type="Proteomes" id="UP000226192">
    <property type="component" value="Unassembled WGS sequence"/>
</dbReference>
<dbReference type="AlphaFoldDB" id="A0A2C5X8U1"/>
<feature type="region of interest" description="Disordered" evidence="1">
    <location>
        <begin position="670"/>
        <end position="745"/>
    </location>
</feature>